<dbReference type="EMBL" id="UYWY01024879">
    <property type="protein sequence ID" value="VDM49183.1"/>
    <property type="molecule type" value="Genomic_DNA"/>
</dbReference>
<evidence type="ECO:0000313" key="2">
    <source>
        <dbReference type="Proteomes" id="UP000050794"/>
    </source>
</evidence>
<evidence type="ECO:0000313" key="3">
    <source>
        <dbReference type="WBParaSite" id="TCNE_0001786301-mRNA-1"/>
    </source>
</evidence>
<protein>
    <submittedName>
        <fullName evidence="1 3">Uncharacterized protein</fullName>
    </submittedName>
</protein>
<keyword evidence="2" id="KW-1185">Reference proteome</keyword>
<gene>
    <name evidence="1" type="ORF">TCNE_LOCUS17862</name>
</gene>
<evidence type="ECO:0000313" key="1">
    <source>
        <dbReference type="EMBL" id="VDM49183.1"/>
    </source>
</evidence>
<accession>A0A183VAU2</accession>
<organism evidence="2 3">
    <name type="scientific">Toxocara canis</name>
    <name type="common">Canine roundworm</name>
    <dbReference type="NCBI Taxonomy" id="6265"/>
    <lineage>
        <taxon>Eukaryota</taxon>
        <taxon>Metazoa</taxon>
        <taxon>Ecdysozoa</taxon>
        <taxon>Nematoda</taxon>
        <taxon>Chromadorea</taxon>
        <taxon>Rhabditida</taxon>
        <taxon>Spirurina</taxon>
        <taxon>Ascaridomorpha</taxon>
        <taxon>Ascaridoidea</taxon>
        <taxon>Toxocaridae</taxon>
        <taxon>Toxocara</taxon>
    </lineage>
</organism>
<reference evidence="3" key="1">
    <citation type="submission" date="2016-06" db="UniProtKB">
        <authorList>
            <consortium name="WormBaseParasite"/>
        </authorList>
    </citation>
    <scope>IDENTIFICATION</scope>
</reference>
<dbReference type="AlphaFoldDB" id="A0A183VAU2"/>
<sequence>MANKPPRLLVDASEALRRHVMSVLALRKHALNGPVAGLGLEKTKEEGTVGSHSNDPVDALEVKILKKWSETNENTTRISKPTSGLHLYKTLDA</sequence>
<dbReference type="WBParaSite" id="TCNE_0001786301-mRNA-1">
    <property type="protein sequence ID" value="TCNE_0001786301-mRNA-1"/>
    <property type="gene ID" value="TCNE_0001786301"/>
</dbReference>
<dbReference type="Proteomes" id="UP000050794">
    <property type="component" value="Unassembled WGS sequence"/>
</dbReference>
<reference evidence="1 2" key="2">
    <citation type="submission" date="2018-11" db="EMBL/GenBank/DDBJ databases">
        <authorList>
            <consortium name="Pathogen Informatics"/>
        </authorList>
    </citation>
    <scope>NUCLEOTIDE SEQUENCE [LARGE SCALE GENOMIC DNA]</scope>
</reference>
<name>A0A183VAU2_TOXCA</name>
<proteinExistence type="predicted"/>